<dbReference type="RefSeq" id="WP_337918164.1">
    <property type="nucleotide sequence ID" value="NZ_BAABJL010000095.1"/>
</dbReference>
<gene>
    <name evidence="1" type="ORF">HEB94_007608</name>
</gene>
<protein>
    <submittedName>
        <fullName evidence="1">Uncharacterized protein</fullName>
    </submittedName>
</protein>
<name>A0A927N177_9ACTN</name>
<evidence type="ECO:0000313" key="2">
    <source>
        <dbReference type="Proteomes" id="UP000638648"/>
    </source>
</evidence>
<accession>A0A927N177</accession>
<dbReference type="AlphaFoldDB" id="A0A927N177"/>
<keyword evidence="2" id="KW-1185">Reference proteome</keyword>
<evidence type="ECO:0000313" key="1">
    <source>
        <dbReference type="EMBL" id="MBE1610760.1"/>
    </source>
</evidence>
<sequence length="195" mass="22335">MARILARRFGVTAYHYDYHDARGHNDRRVARRAEVGEPIAGPDPEEMWVRHSPPWMAQHALDDFSVRFEWALDDLRALVAGRPILAEGWGLRPDLVAPLLDSPRRMIVMVPTEEFRQRQLRDLPRARAHHYQVSDPEHGQRNRVERDRLIAADVEAAARRHSIRVLWVDGSRDAEQVATLVADHFAAYLATTTAG</sequence>
<dbReference type="EMBL" id="JADBEM010000001">
    <property type="protein sequence ID" value="MBE1610760.1"/>
    <property type="molecule type" value="Genomic_DNA"/>
</dbReference>
<reference evidence="1" key="1">
    <citation type="submission" date="2020-10" db="EMBL/GenBank/DDBJ databases">
        <title>Sequencing the genomes of 1000 actinobacteria strains.</title>
        <authorList>
            <person name="Klenk H.-P."/>
        </authorList>
    </citation>
    <scope>NUCLEOTIDE SEQUENCE</scope>
    <source>
        <strain evidence="1">DSM 45354</strain>
    </source>
</reference>
<organism evidence="1 2">
    <name type="scientific">Actinopolymorpha pittospori</name>
    <dbReference type="NCBI Taxonomy" id="648752"/>
    <lineage>
        <taxon>Bacteria</taxon>
        <taxon>Bacillati</taxon>
        <taxon>Actinomycetota</taxon>
        <taxon>Actinomycetes</taxon>
        <taxon>Propionibacteriales</taxon>
        <taxon>Actinopolymorphaceae</taxon>
        <taxon>Actinopolymorpha</taxon>
    </lineage>
</organism>
<comment type="caution">
    <text evidence="1">The sequence shown here is derived from an EMBL/GenBank/DDBJ whole genome shotgun (WGS) entry which is preliminary data.</text>
</comment>
<proteinExistence type="predicted"/>
<dbReference type="Proteomes" id="UP000638648">
    <property type="component" value="Unassembled WGS sequence"/>
</dbReference>